<evidence type="ECO:0000256" key="1">
    <source>
        <dbReference type="ARBA" id="ARBA00022679"/>
    </source>
</evidence>
<dbReference type="RefSeq" id="WP_101572369.1">
    <property type="nucleotide sequence ID" value="NZ_JACOOK010000004.1"/>
</dbReference>
<dbReference type="Pfam" id="PF04488">
    <property type="entry name" value="Gly_transf_sug"/>
    <property type="match status" value="1"/>
</dbReference>
<dbReference type="PANTHER" id="PTHR32385">
    <property type="entry name" value="MANNOSYL PHOSPHORYLINOSITOL CERAMIDE SYNTHASE"/>
    <property type="match status" value="1"/>
</dbReference>
<dbReference type="GO" id="GO:0016740">
    <property type="term" value="F:transferase activity"/>
    <property type="evidence" value="ECO:0007669"/>
    <property type="project" value="UniProtKB-KW"/>
</dbReference>
<evidence type="ECO:0000313" key="2">
    <source>
        <dbReference type="EMBL" id="MBC5617200.1"/>
    </source>
</evidence>
<dbReference type="InterPro" id="IPR051706">
    <property type="entry name" value="Glycosyltransferase_domain"/>
</dbReference>
<dbReference type="InterPro" id="IPR007577">
    <property type="entry name" value="GlycoTrfase_DXD_sugar-bd_CS"/>
</dbReference>
<sequence>MIPKIIHYCWFGRGPMPEDNLKCIESWKKFLPDYKLMLWNEDNYDVNSIKFTRQAYQKKKYAFVIDPVRLQLLREHGGIWLDTDIEIIKNLDPLLELPAFMSFESDTLLHTGIVGSEKGAAWTDEYWKYMNRKPFIRWNGRLNKTPSTVIISRILKKRGVKLDNTFQIYDDSLHIFPKDYFCPKDYKTGKITITDNTYCIHHFAGSWK</sequence>
<comment type="caution">
    <text evidence="2">The sequence shown here is derived from an EMBL/GenBank/DDBJ whole genome shotgun (WGS) entry which is preliminary data.</text>
</comment>
<dbReference type="Proteomes" id="UP000636891">
    <property type="component" value="Unassembled WGS sequence"/>
</dbReference>
<dbReference type="InterPro" id="IPR029044">
    <property type="entry name" value="Nucleotide-diphossugar_trans"/>
</dbReference>
<reference evidence="2 3" key="1">
    <citation type="submission" date="2020-08" db="EMBL/GenBank/DDBJ databases">
        <title>Genome public.</title>
        <authorList>
            <person name="Liu C."/>
            <person name="Sun Q."/>
        </authorList>
    </citation>
    <scope>NUCLEOTIDE SEQUENCE [LARGE SCALE GENOMIC DNA]</scope>
    <source>
        <strain evidence="2 3">New-7</strain>
    </source>
</reference>
<dbReference type="PANTHER" id="PTHR32385:SF15">
    <property type="entry name" value="INOSITOL PHOSPHOCERAMIDE MANNOSYLTRANSFERASE 1"/>
    <property type="match status" value="1"/>
</dbReference>
<dbReference type="EMBL" id="JACOOK010000004">
    <property type="protein sequence ID" value="MBC5617200.1"/>
    <property type="molecule type" value="Genomic_DNA"/>
</dbReference>
<dbReference type="Gene3D" id="3.90.550.20">
    <property type="match status" value="1"/>
</dbReference>
<keyword evidence="1 2" id="KW-0808">Transferase</keyword>
<accession>A0ABR7CPD8</accession>
<gene>
    <name evidence="2" type="ORF">H8S08_09265</name>
</gene>
<dbReference type="SUPFAM" id="SSF53448">
    <property type="entry name" value="Nucleotide-diphospho-sugar transferases"/>
    <property type="match status" value="1"/>
</dbReference>
<protein>
    <submittedName>
        <fullName evidence="2">Glycosyl transferase</fullName>
    </submittedName>
</protein>
<organism evidence="2 3">
    <name type="scientific">Alistipes hominis</name>
    <dbReference type="NCBI Taxonomy" id="2763015"/>
    <lineage>
        <taxon>Bacteria</taxon>
        <taxon>Pseudomonadati</taxon>
        <taxon>Bacteroidota</taxon>
        <taxon>Bacteroidia</taxon>
        <taxon>Bacteroidales</taxon>
        <taxon>Rikenellaceae</taxon>
        <taxon>Alistipes</taxon>
    </lineage>
</organism>
<keyword evidence="3" id="KW-1185">Reference proteome</keyword>
<evidence type="ECO:0000313" key="3">
    <source>
        <dbReference type="Proteomes" id="UP000636891"/>
    </source>
</evidence>
<name>A0ABR7CPD8_9BACT</name>
<proteinExistence type="predicted"/>